<reference evidence="1" key="2">
    <citation type="journal article" date="2015" name="Data Brief">
        <title>Shoot transcriptome of the giant reed, Arundo donax.</title>
        <authorList>
            <person name="Barrero R.A."/>
            <person name="Guerrero F.D."/>
            <person name="Moolhuijzen P."/>
            <person name="Goolsby J.A."/>
            <person name="Tidwell J."/>
            <person name="Bellgard S.E."/>
            <person name="Bellgard M.I."/>
        </authorList>
    </citation>
    <scope>NUCLEOTIDE SEQUENCE</scope>
    <source>
        <tissue evidence="1">Shoot tissue taken approximately 20 cm above the soil surface</tissue>
    </source>
</reference>
<evidence type="ECO:0000313" key="1">
    <source>
        <dbReference type="EMBL" id="JAD35282.1"/>
    </source>
</evidence>
<sequence length="35" mass="3902">MPQKSALQTYDTCNISISSKTISPCLGSQNWTKNR</sequence>
<reference evidence="1" key="1">
    <citation type="submission" date="2014-09" db="EMBL/GenBank/DDBJ databases">
        <authorList>
            <person name="Magalhaes I.L.F."/>
            <person name="Oliveira U."/>
            <person name="Santos F.R."/>
            <person name="Vidigal T.H.D.A."/>
            <person name="Brescovit A.D."/>
            <person name="Santos A.J."/>
        </authorList>
    </citation>
    <scope>NUCLEOTIDE SEQUENCE</scope>
    <source>
        <tissue evidence="1">Shoot tissue taken approximately 20 cm above the soil surface</tissue>
    </source>
</reference>
<dbReference type="AlphaFoldDB" id="A0A0A8ZK88"/>
<accession>A0A0A8ZK88</accession>
<dbReference type="EMBL" id="GBRH01262613">
    <property type="protein sequence ID" value="JAD35282.1"/>
    <property type="molecule type" value="Transcribed_RNA"/>
</dbReference>
<proteinExistence type="predicted"/>
<name>A0A0A8ZK88_ARUDO</name>
<organism evidence="1">
    <name type="scientific">Arundo donax</name>
    <name type="common">Giant reed</name>
    <name type="synonym">Donax arundinaceus</name>
    <dbReference type="NCBI Taxonomy" id="35708"/>
    <lineage>
        <taxon>Eukaryota</taxon>
        <taxon>Viridiplantae</taxon>
        <taxon>Streptophyta</taxon>
        <taxon>Embryophyta</taxon>
        <taxon>Tracheophyta</taxon>
        <taxon>Spermatophyta</taxon>
        <taxon>Magnoliopsida</taxon>
        <taxon>Liliopsida</taxon>
        <taxon>Poales</taxon>
        <taxon>Poaceae</taxon>
        <taxon>PACMAD clade</taxon>
        <taxon>Arundinoideae</taxon>
        <taxon>Arundineae</taxon>
        <taxon>Arundo</taxon>
    </lineage>
</organism>
<protein>
    <submittedName>
        <fullName evidence="1">Uncharacterized protein</fullName>
    </submittedName>
</protein>